<keyword evidence="1" id="KW-0472">Membrane</keyword>
<gene>
    <name evidence="2" type="ORF">L484_019463</name>
</gene>
<dbReference type="AlphaFoldDB" id="W9SCY5"/>
<dbReference type="STRING" id="981085.W9SCY5"/>
<reference evidence="3" key="1">
    <citation type="submission" date="2013-01" db="EMBL/GenBank/DDBJ databases">
        <title>Draft Genome Sequence of a Mulberry Tree, Morus notabilis C.K. Schneid.</title>
        <authorList>
            <person name="He N."/>
            <person name="Zhao S."/>
        </authorList>
    </citation>
    <scope>NUCLEOTIDE SEQUENCE</scope>
</reference>
<organism evidence="2 3">
    <name type="scientific">Morus notabilis</name>
    <dbReference type="NCBI Taxonomy" id="981085"/>
    <lineage>
        <taxon>Eukaryota</taxon>
        <taxon>Viridiplantae</taxon>
        <taxon>Streptophyta</taxon>
        <taxon>Embryophyta</taxon>
        <taxon>Tracheophyta</taxon>
        <taxon>Spermatophyta</taxon>
        <taxon>Magnoliopsida</taxon>
        <taxon>eudicotyledons</taxon>
        <taxon>Gunneridae</taxon>
        <taxon>Pentapetalae</taxon>
        <taxon>rosids</taxon>
        <taxon>fabids</taxon>
        <taxon>Rosales</taxon>
        <taxon>Moraceae</taxon>
        <taxon>Moreae</taxon>
        <taxon>Morus</taxon>
    </lineage>
</organism>
<keyword evidence="1" id="KW-1133">Transmembrane helix</keyword>
<evidence type="ECO:0008006" key="4">
    <source>
        <dbReference type="Google" id="ProtNLM"/>
    </source>
</evidence>
<sequence>MKMLDLNCNSIHFYLFLVTLGITFMINVNSSTRLLSNPLQDAGCAMIDCGQGKCKASNTSLLGFDCECNPGWNKIQIGHLLFSPCVIPNCYLGADCNTSVGLGPPAVAPPAPSLDTSESRKKGSAEMLHCSRILYAAIAITLLPLLMFVTSA</sequence>
<protein>
    <recommendedName>
        <fullName evidence="4">EGF-like domain-containing protein</fullName>
    </recommendedName>
</protein>
<evidence type="ECO:0000256" key="1">
    <source>
        <dbReference type="SAM" id="Phobius"/>
    </source>
</evidence>
<keyword evidence="1" id="KW-0812">Transmembrane</keyword>
<dbReference type="PANTHER" id="PTHR33881:SF17">
    <property type="entry name" value="EGF-LIKE DOMAIN-CONTAINING PROTEIN"/>
    <property type="match status" value="1"/>
</dbReference>
<dbReference type="Proteomes" id="UP000030645">
    <property type="component" value="Unassembled WGS sequence"/>
</dbReference>
<evidence type="ECO:0000313" key="3">
    <source>
        <dbReference type="Proteomes" id="UP000030645"/>
    </source>
</evidence>
<name>W9SCY5_9ROSA</name>
<dbReference type="EMBL" id="KE346086">
    <property type="protein sequence ID" value="EXC25829.1"/>
    <property type="molecule type" value="Genomic_DNA"/>
</dbReference>
<proteinExistence type="predicted"/>
<dbReference type="PANTHER" id="PTHR33881">
    <property type="entry name" value="NEUROGENIC LOCUS NOTCH-LIKE PROTEIN"/>
    <property type="match status" value="1"/>
</dbReference>
<feature type="transmembrane region" description="Helical" evidence="1">
    <location>
        <begin position="130"/>
        <end position="149"/>
    </location>
</feature>
<keyword evidence="3" id="KW-1185">Reference proteome</keyword>
<feature type="transmembrane region" description="Helical" evidence="1">
    <location>
        <begin position="12"/>
        <end position="30"/>
    </location>
</feature>
<evidence type="ECO:0000313" key="2">
    <source>
        <dbReference type="EMBL" id="EXC25829.1"/>
    </source>
</evidence>
<accession>W9SCY5</accession>